<dbReference type="PROSITE" id="PS50011">
    <property type="entry name" value="PROTEIN_KINASE_DOM"/>
    <property type="match status" value="1"/>
</dbReference>
<evidence type="ECO:0000256" key="6">
    <source>
        <dbReference type="SAM" id="MobiDB-lite"/>
    </source>
</evidence>
<keyword evidence="8" id="KW-0723">Serine/threonine-protein kinase</keyword>
<evidence type="ECO:0000313" key="9">
    <source>
        <dbReference type="Proteomes" id="UP000199400"/>
    </source>
</evidence>
<dbReference type="InterPro" id="IPR008271">
    <property type="entry name" value="Ser/Thr_kinase_AS"/>
</dbReference>
<evidence type="ECO:0000256" key="4">
    <source>
        <dbReference type="ARBA" id="ARBA00022840"/>
    </source>
</evidence>
<evidence type="ECO:0000256" key="1">
    <source>
        <dbReference type="ARBA" id="ARBA00022679"/>
    </source>
</evidence>
<feature type="region of interest" description="Disordered" evidence="6">
    <location>
        <begin position="1"/>
        <end position="47"/>
    </location>
</feature>
<keyword evidence="3 8" id="KW-0418">Kinase</keyword>
<name>A0A1I2HMM6_9BACT</name>
<dbReference type="Gene3D" id="1.25.40.10">
    <property type="entry name" value="Tetratricopeptide repeat domain"/>
    <property type="match status" value="1"/>
</dbReference>
<dbReference type="InterPro" id="IPR000719">
    <property type="entry name" value="Prot_kinase_dom"/>
</dbReference>
<proteinExistence type="predicted"/>
<accession>A0A1I2HMM6</accession>
<dbReference type="PANTHER" id="PTHR43289">
    <property type="entry name" value="MITOGEN-ACTIVATED PROTEIN KINASE KINASE KINASE 20-RELATED"/>
    <property type="match status" value="1"/>
</dbReference>
<dbReference type="InterPro" id="IPR011990">
    <property type="entry name" value="TPR-like_helical_dom_sf"/>
</dbReference>
<evidence type="ECO:0000313" key="8">
    <source>
        <dbReference type="EMBL" id="SFF30550.1"/>
    </source>
</evidence>
<keyword evidence="9" id="KW-1185">Reference proteome</keyword>
<dbReference type="SUPFAM" id="SSF56112">
    <property type="entry name" value="Protein kinase-like (PK-like)"/>
    <property type="match status" value="1"/>
</dbReference>
<organism evidence="8 9">
    <name type="scientific">Nannocystis exedens</name>
    <dbReference type="NCBI Taxonomy" id="54"/>
    <lineage>
        <taxon>Bacteria</taxon>
        <taxon>Pseudomonadati</taxon>
        <taxon>Myxococcota</taxon>
        <taxon>Polyangia</taxon>
        <taxon>Nannocystales</taxon>
        <taxon>Nannocystaceae</taxon>
        <taxon>Nannocystis</taxon>
    </lineage>
</organism>
<feature type="compositionally biased region" description="Low complexity" evidence="6">
    <location>
        <begin position="31"/>
        <end position="41"/>
    </location>
</feature>
<dbReference type="CDD" id="cd14014">
    <property type="entry name" value="STKc_PknB_like"/>
    <property type="match status" value="1"/>
</dbReference>
<evidence type="ECO:0000256" key="5">
    <source>
        <dbReference type="PROSITE-ProRule" id="PRU10141"/>
    </source>
</evidence>
<dbReference type="Pfam" id="PF00069">
    <property type="entry name" value="Pkinase"/>
    <property type="match status" value="1"/>
</dbReference>
<gene>
    <name evidence="8" type="ORF">SAMN02745121_08043</name>
</gene>
<keyword evidence="4 5" id="KW-0067">ATP-binding</keyword>
<dbReference type="RefSeq" id="WP_211302470.1">
    <property type="nucleotide sequence ID" value="NZ_FOMX01000044.1"/>
</dbReference>
<keyword evidence="2 5" id="KW-0547">Nucleotide-binding</keyword>
<dbReference type="Gene3D" id="1.10.510.10">
    <property type="entry name" value="Transferase(Phosphotransferase) domain 1"/>
    <property type="match status" value="1"/>
</dbReference>
<evidence type="ECO:0000256" key="2">
    <source>
        <dbReference type="ARBA" id="ARBA00022741"/>
    </source>
</evidence>
<sequence>MMLPLDPLPEPTRPGSGRIDGPGADEQTQSLAGAAGTGPPLAGNPPLPRQIGRYYPLERLGAGGMGIVYAAYDPDLDRKVALKLLRPDRTEGHAAARLLREAQAQARISHPHVVQIHDTGLIDGELFLAMEFVRGADLRTWLARGPHGLEARLQAFLAAGRGLAAAHDAGLVHRDFKPENVMVGDDGRVRVTDFGLARQHDAPDEPRRGGTALDLVLTASGDQIGTPAYMSPEQHLGLPVDARSDQFSFCVALWEALYGRRPFRGDTPVTTAAAVLKGELLAPPADARVQPAIEAALRRGLSGQPEQRFPDMPALLAALEPKPPRARRRWFFAGVVGLATAGGLALALTRGPAEAPCSGSATALAGAWDPDRRAALAGALHGTDAPARVLAGLDAWAGAWTEGHRDACLDHQRGEQSSALLDGRMRCLERRRKALSAAVTALAADPAGLDAAQMLARLPQPAICGDPDYVLADVPPPEDPALARAVEAVEAQLAGARAHQHGDDLAGALAQAEAAVAEAHRLGHRPLLAEALLTLGTIRMNLNDPYTARADLREALAEAVQARRDDLAAEAHARRLYLVGVLGGDVAAALDAAPLMLALAGRAPEPHAALGLAYNNLGAVHDARGDRSAAAAATARALVEMTASPQQDPLELGNAMINAAMTTEAADERRARLRGALALFTDHLGPHHRITLDRQQLRAQYEPDPRDALAVLADTCPRYHELARGTSVYCGECWHDLAHFAALLGGSRQAGDALARVADCRRAGEASPSDELLQAKATALAALLAGDGAAALAAADAALRVIDTLRAYPWMDREAAQAEMLRGRALLQLGRHAEAIGPLERASAALLQERASRPALLPELWLERTREDLATARAAASEPSR</sequence>
<reference evidence="9" key="1">
    <citation type="submission" date="2016-10" db="EMBL/GenBank/DDBJ databases">
        <authorList>
            <person name="Varghese N."/>
            <person name="Submissions S."/>
        </authorList>
    </citation>
    <scope>NUCLEOTIDE SEQUENCE [LARGE SCALE GENOMIC DNA]</scope>
    <source>
        <strain evidence="9">ATCC 25963</strain>
    </source>
</reference>
<dbReference type="AlphaFoldDB" id="A0A1I2HMM6"/>
<evidence type="ECO:0000259" key="7">
    <source>
        <dbReference type="PROSITE" id="PS50011"/>
    </source>
</evidence>
<dbReference type="GO" id="GO:0004674">
    <property type="term" value="F:protein serine/threonine kinase activity"/>
    <property type="evidence" value="ECO:0007669"/>
    <property type="project" value="UniProtKB-KW"/>
</dbReference>
<dbReference type="STRING" id="54.SAMN02745121_08043"/>
<protein>
    <submittedName>
        <fullName evidence="8">Serine/threonine protein kinase</fullName>
    </submittedName>
</protein>
<feature type="binding site" evidence="5">
    <location>
        <position position="83"/>
    </location>
    <ligand>
        <name>ATP</name>
        <dbReference type="ChEBI" id="CHEBI:30616"/>
    </ligand>
</feature>
<dbReference type="InterPro" id="IPR011009">
    <property type="entry name" value="Kinase-like_dom_sf"/>
</dbReference>
<feature type="compositionally biased region" description="Pro residues" evidence="6">
    <location>
        <begin position="1"/>
        <end position="12"/>
    </location>
</feature>
<keyword evidence="1" id="KW-0808">Transferase</keyword>
<dbReference type="PANTHER" id="PTHR43289:SF6">
    <property type="entry name" value="SERINE_THREONINE-PROTEIN KINASE NEKL-3"/>
    <property type="match status" value="1"/>
</dbReference>
<dbReference type="Proteomes" id="UP000199400">
    <property type="component" value="Unassembled WGS sequence"/>
</dbReference>
<feature type="domain" description="Protein kinase" evidence="7">
    <location>
        <begin position="54"/>
        <end position="331"/>
    </location>
</feature>
<dbReference type="PROSITE" id="PS00108">
    <property type="entry name" value="PROTEIN_KINASE_ST"/>
    <property type="match status" value="1"/>
</dbReference>
<dbReference type="InterPro" id="IPR017441">
    <property type="entry name" value="Protein_kinase_ATP_BS"/>
</dbReference>
<dbReference type="SUPFAM" id="SSF48452">
    <property type="entry name" value="TPR-like"/>
    <property type="match status" value="1"/>
</dbReference>
<dbReference type="EMBL" id="FOMX01000044">
    <property type="protein sequence ID" value="SFF30550.1"/>
    <property type="molecule type" value="Genomic_DNA"/>
</dbReference>
<evidence type="ECO:0000256" key="3">
    <source>
        <dbReference type="ARBA" id="ARBA00022777"/>
    </source>
</evidence>
<dbReference type="GO" id="GO:0005524">
    <property type="term" value="F:ATP binding"/>
    <property type="evidence" value="ECO:0007669"/>
    <property type="project" value="UniProtKB-UniRule"/>
</dbReference>
<dbReference type="PROSITE" id="PS00107">
    <property type="entry name" value="PROTEIN_KINASE_ATP"/>
    <property type="match status" value="1"/>
</dbReference>
<dbReference type="Gene3D" id="3.30.200.20">
    <property type="entry name" value="Phosphorylase Kinase, domain 1"/>
    <property type="match status" value="1"/>
</dbReference>